<reference evidence="4" key="1">
    <citation type="submission" date="2017-04" db="EMBL/GenBank/DDBJ databases">
        <authorList>
            <person name="Varghese N."/>
            <person name="Submissions S."/>
        </authorList>
    </citation>
    <scope>NUCLEOTIDE SEQUENCE [LARGE SCALE GENOMIC DNA]</scope>
</reference>
<dbReference type="EMBL" id="FXWH01000002">
    <property type="protein sequence ID" value="SMQ79836.1"/>
    <property type="molecule type" value="Genomic_DNA"/>
</dbReference>
<keyword evidence="1" id="KW-0732">Signal</keyword>
<dbReference type="OrthoDB" id="9796654at2"/>
<feature type="domain" description="DUF2914" evidence="2">
    <location>
        <begin position="71"/>
        <end position="131"/>
    </location>
</feature>
<evidence type="ECO:0000313" key="3">
    <source>
        <dbReference type="EMBL" id="SMQ79836.1"/>
    </source>
</evidence>
<evidence type="ECO:0000259" key="2">
    <source>
        <dbReference type="Pfam" id="PF11141"/>
    </source>
</evidence>
<dbReference type="InterPro" id="IPR022606">
    <property type="entry name" value="DUF2914"/>
</dbReference>
<feature type="chain" id="PRO_5013051563" description="DUF2914 domain-containing protein" evidence="1">
    <location>
        <begin position="19"/>
        <end position="134"/>
    </location>
</feature>
<evidence type="ECO:0000256" key="1">
    <source>
        <dbReference type="SAM" id="SignalP"/>
    </source>
</evidence>
<protein>
    <recommendedName>
        <fullName evidence="2">DUF2914 domain-containing protein</fullName>
    </recommendedName>
</protein>
<dbReference type="Proteomes" id="UP000194450">
    <property type="component" value="Unassembled WGS sequence"/>
</dbReference>
<evidence type="ECO:0000313" key="4">
    <source>
        <dbReference type="Proteomes" id="UP000194450"/>
    </source>
</evidence>
<sequence length="134" mass="15196">MKRMLFIIALVVSANAFAGELSRNDNAIDRAVLTSAVENREPVDNLDSTVMVGDEPVEITFFTQVLNQADAKVSHLWFRQNQLMAEVPLAIGSPNWRTYSTKTILSDWLGRWRVLVVDGDQNIILEYEFNVEPK</sequence>
<keyword evidence="4" id="KW-1185">Reference proteome</keyword>
<name>A0A1Y6FVT8_9GAMM</name>
<proteinExistence type="predicted"/>
<feature type="signal peptide" evidence="1">
    <location>
        <begin position="1"/>
        <end position="18"/>
    </location>
</feature>
<gene>
    <name evidence="3" type="ORF">SAMN06297229_1765</name>
</gene>
<organism evidence="3 4">
    <name type="scientific">Pseudidiomarina planktonica</name>
    <dbReference type="NCBI Taxonomy" id="1323738"/>
    <lineage>
        <taxon>Bacteria</taxon>
        <taxon>Pseudomonadati</taxon>
        <taxon>Pseudomonadota</taxon>
        <taxon>Gammaproteobacteria</taxon>
        <taxon>Alteromonadales</taxon>
        <taxon>Idiomarinaceae</taxon>
        <taxon>Pseudidiomarina</taxon>
    </lineage>
</organism>
<dbReference type="Pfam" id="PF11141">
    <property type="entry name" value="DUF2914"/>
    <property type="match status" value="1"/>
</dbReference>
<dbReference type="AlphaFoldDB" id="A0A1Y6FVT8"/>
<dbReference type="RefSeq" id="WP_086434913.1">
    <property type="nucleotide sequence ID" value="NZ_FXWH01000002.1"/>
</dbReference>
<accession>A0A1Y6FVT8</accession>